<keyword evidence="3" id="KW-1185">Reference proteome</keyword>
<dbReference type="GO" id="GO:0000967">
    <property type="term" value="P:rRNA 5'-end processing"/>
    <property type="evidence" value="ECO:0007669"/>
    <property type="project" value="TreeGrafter"/>
</dbReference>
<comment type="caution">
    <text evidence="2">The sequence shown here is derived from an EMBL/GenBank/DDBJ whole genome shotgun (WGS) entry which is preliminary data.</text>
</comment>
<evidence type="ECO:0000313" key="2">
    <source>
        <dbReference type="EMBL" id="KAF8728070.1"/>
    </source>
</evidence>
<evidence type="ECO:0000256" key="1">
    <source>
        <dbReference type="SAM" id="MobiDB-lite"/>
    </source>
</evidence>
<reference evidence="2" key="1">
    <citation type="submission" date="2020-07" db="EMBL/GenBank/DDBJ databases">
        <title>Genome sequence and genetic diversity analysis of an under-domesticated orphan crop, white fonio (Digitaria exilis).</title>
        <authorList>
            <person name="Bennetzen J.L."/>
            <person name="Chen S."/>
            <person name="Ma X."/>
            <person name="Wang X."/>
            <person name="Yssel A.E.J."/>
            <person name="Chaluvadi S.R."/>
            <person name="Johnson M."/>
            <person name="Gangashetty P."/>
            <person name="Hamidou F."/>
            <person name="Sanogo M.D."/>
            <person name="Zwaenepoel A."/>
            <person name="Wallace J."/>
            <person name="Van De Peer Y."/>
            <person name="Van Deynze A."/>
        </authorList>
    </citation>
    <scope>NUCLEOTIDE SEQUENCE</scope>
    <source>
        <tissue evidence="2">Leaves</tissue>
    </source>
</reference>
<dbReference type="HAMAP" id="MF_00651">
    <property type="entry name" value="Nuclease_YqgF"/>
    <property type="match status" value="1"/>
</dbReference>
<dbReference type="SUPFAM" id="SSF53098">
    <property type="entry name" value="Ribonuclease H-like"/>
    <property type="match status" value="1"/>
</dbReference>
<name>A0A835KIW6_9POAL</name>
<dbReference type="EMBL" id="JACEFO010001629">
    <property type="protein sequence ID" value="KAF8728070.1"/>
    <property type="molecule type" value="Genomic_DNA"/>
</dbReference>
<proteinExistence type="inferred from homology"/>
<gene>
    <name evidence="2" type="ORF">HU200_018647</name>
</gene>
<dbReference type="InterPro" id="IPR012337">
    <property type="entry name" value="RNaseH-like_sf"/>
</dbReference>
<dbReference type="CDD" id="cd16964">
    <property type="entry name" value="YqgF"/>
    <property type="match status" value="1"/>
</dbReference>
<accession>A0A835KIW6</accession>
<dbReference type="Gene3D" id="3.30.420.140">
    <property type="entry name" value="YqgF/RNase H-like domain"/>
    <property type="match status" value="1"/>
</dbReference>
<dbReference type="InterPro" id="IPR037027">
    <property type="entry name" value="YqgF/RNaseH-like_dom_sf"/>
</dbReference>
<dbReference type="PANTHER" id="PTHR33317">
    <property type="entry name" value="POLYNUCLEOTIDYL TRANSFERASE, RIBONUCLEASE H-LIKE SUPERFAMILY PROTEIN"/>
    <property type="match status" value="1"/>
</dbReference>
<evidence type="ECO:0000313" key="3">
    <source>
        <dbReference type="Proteomes" id="UP000636709"/>
    </source>
</evidence>
<feature type="compositionally biased region" description="Low complexity" evidence="1">
    <location>
        <begin position="18"/>
        <end position="34"/>
    </location>
</feature>
<feature type="region of interest" description="Disordered" evidence="1">
    <location>
        <begin position="18"/>
        <end position="70"/>
    </location>
</feature>
<dbReference type="PANTHER" id="PTHR33317:SF4">
    <property type="entry name" value="POLYNUCLEOTIDYL TRANSFERASE, RIBONUCLEASE H-LIKE SUPERFAMILY PROTEIN"/>
    <property type="match status" value="1"/>
</dbReference>
<dbReference type="AlphaFoldDB" id="A0A835KIW6"/>
<organism evidence="2 3">
    <name type="scientific">Digitaria exilis</name>
    <dbReference type="NCBI Taxonomy" id="1010633"/>
    <lineage>
        <taxon>Eukaryota</taxon>
        <taxon>Viridiplantae</taxon>
        <taxon>Streptophyta</taxon>
        <taxon>Embryophyta</taxon>
        <taxon>Tracheophyta</taxon>
        <taxon>Spermatophyta</taxon>
        <taxon>Magnoliopsida</taxon>
        <taxon>Liliopsida</taxon>
        <taxon>Poales</taxon>
        <taxon>Poaceae</taxon>
        <taxon>PACMAD clade</taxon>
        <taxon>Panicoideae</taxon>
        <taxon>Panicodae</taxon>
        <taxon>Paniceae</taxon>
        <taxon>Anthephorinae</taxon>
        <taxon>Digitaria</taxon>
    </lineage>
</organism>
<dbReference type="OrthoDB" id="430851at2759"/>
<dbReference type="InterPro" id="IPR005227">
    <property type="entry name" value="YqgF"/>
</dbReference>
<evidence type="ECO:0008006" key="4">
    <source>
        <dbReference type="Google" id="ProtNLM"/>
    </source>
</evidence>
<protein>
    <recommendedName>
        <fullName evidence="4">YqgF/RNase H-like domain-containing protein</fullName>
    </recommendedName>
</protein>
<feature type="compositionally biased region" description="Low complexity" evidence="1">
    <location>
        <begin position="41"/>
        <end position="53"/>
    </location>
</feature>
<dbReference type="Pfam" id="PF03652">
    <property type="entry name" value="RuvX"/>
    <property type="match status" value="1"/>
</dbReference>
<dbReference type="Proteomes" id="UP000636709">
    <property type="component" value="Unassembled WGS sequence"/>
</dbReference>
<sequence length="277" mass="29216">MTSAAVAVELAAPLVRTGTGTAAAASSSPTQRAPFPRRRAAGAIRASPASGRSEGAGELPAPLLPNARRRGRDPLWNGGGFSLGVDLGDARTGLAVGRGPEAPRAEAGADAARHGEAAGGVSLAFFSSALCCDNCHFEFRTQCSFCRFLAPQPVPLLFELQEADELIIGLPVSADGRETPQSNKVRSLVGRLAVQAAERGLRVYLQHEHGTSVDALDYMISRGVKKSARDVKSDAYAAVMILERYFTSSGQGAKIVLPRQPELQDKLIVQSRRAAEI</sequence>